<dbReference type="AlphaFoldDB" id="A0A1L3ZY15"/>
<dbReference type="Gene3D" id="3.40.640.10">
    <property type="entry name" value="Type I PLP-dependent aspartate aminotransferase-like (Major domain)"/>
    <property type="match status" value="1"/>
</dbReference>
<dbReference type="PANTHER" id="PTHR43500">
    <property type="entry name" value="CYSTATHIONINE BETA-LYASE-RELATED"/>
    <property type="match status" value="1"/>
</dbReference>
<dbReference type="OrthoDB" id="9790858at2"/>
<dbReference type="InterPro" id="IPR015424">
    <property type="entry name" value="PyrdxlP-dep_Trfase"/>
</dbReference>
<evidence type="ECO:0000256" key="1">
    <source>
        <dbReference type="ARBA" id="ARBA00001933"/>
    </source>
</evidence>
<evidence type="ECO:0000256" key="6">
    <source>
        <dbReference type="RuleBase" id="RU362118"/>
    </source>
</evidence>
<keyword evidence="8" id="KW-1185">Reference proteome</keyword>
<protein>
    <recommendedName>
        <fullName evidence="9">Cystathionine beta-lyase</fullName>
    </recommendedName>
</protein>
<keyword evidence="3 6" id="KW-0663">Pyridoxal phosphate</keyword>
<organism evidence="7 8">
    <name type="scientific">Tardibacter chloracetimidivorans</name>
    <dbReference type="NCBI Taxonomy" id="1921510"/>
    <lineage>
        <taxon>Bacteria</taxon>
        <taxon>Pseudomonadati</taxon>
        <taxon>Pseudomonadota</taxon>
        <taxon>Alphaproteobacteria</taxon>
        <taxon>Sphingomonadales</taxon>
        <taxon>Sphingomonadaceae</taxon>
        <taxon>Tardibacter</taxon>
    </lineage>
</organism>
<dbReference type="InterPro" id="IPR000277">
    <property type="entry name" value="Cys/Met-Metab_PyrdxlP-dep_enz"/>
</dbReference>
<evidence type="ECO:0008006" key="9">
    <source>
        <dbReference type="Google" id="ProtNLM"/>
    </source>
</evidence>
<accession>A0A1L3ZY15</accession>
<dbReference type="InterPro" id="IPR015421">
    <property type="entry name" value="PyrdxlP-dep_Trfase_major"/>
</dbReference>
<dbReference type="STRING" id="1921510.BSL82_15445"/>
<proteinExistence type="inferred from homology"/>
<dbReference type="GO" id="GO:0030170">
    <property type="term" value="F:pyridoxal phosphate binding"/>
    <property type="evidence" value="ECO:0007669"/>
    <property type="project" value="InterPro"/>
</dbReference>
<dbReference type="InterPro" id="IPR006233">
    <property type="entry name" value="Cys_b_lyase_bac"/>
</dbReference>
<name>A0A1L3ZY15_9SPHN</name>
<dbReference type="KEGG" id="sphj:BSL82_15445"/>
<evidence type="ECO:0000256" key="3">
    <source>
        <dbReference type="ARBA" id="ARBA00022898"/>
    </source>
</evidence>
<evidence type="ECO:0000313" key="7">
    <source>
        <dbReference type="EMBL" id="API60505.1"/>
    </source>
</evidence>
<dbReference type="SUPFAM" id="SSF53383">
    <property type="entry name" value="PLP-dependent transferases"/>
    <property type="match status" value="1"/>
</dbReference>
<dbReference type="Proteomes" id="UP000182063">
    <property type="component" value="Chromosome"/>
</dbReference>
<dbReference type="Pfam" id="PF01053">
    <property type="entry name" value="Cys_Met_Meta_PP"/>
    <property type="match status" value="1"/>
</dbReference>
<comment type="catalytic activity">
    <reaction evidence="5">
        <text>L,L-cystathionine + H2O = L-homocysteine + pyruvate + NH4(+)</text>
        <dbReference type="Rhea" id="RHEA:13965"/>
        <dbReference type="ChEBI" id="CHEBI:15361"/>
        <dbReference type="ChEBI" id="CHEBI:15377"/>
        <dbReference type="ChEBI" id="CHEBI:28938"/>
        <dbReference type="ChEBI" id="CHEBI:58161"/>
        <dbReference type="ChEBI" id="CHEBI:58199"/>
    </reaction>
</comment>
<reference evidence="8" key="1">
    <citation type="submission" date="2016-11" db="EMBL/GenBank/DDBJ databases">
        <title>Complete Genome Sequence of alachlor-degrading Sphingomonas sp. strain JJ-A5.</title>
        <authorList>
            <person name="Lee H."/>
            <person name="Ka J.-O."/>
        </authorList>
    </citation>
    <scope>NUCLEOTIDE SEQUENCE [LARGE SCALE GENOMIC DNA]</scope>
    <source>
        <strain evidence="8">JJ-A5</strain>
    </source>
</reference>
<comment type="similarity">
    <text evidence="2 6">Belongs to the trans-sulfuration enzymes family.</text>
</comment>
<dbReference type="GO" id="GO:0019450">
    <property type="term" value="P:L-cysteine catabolic process to pyruvate"/>
    <property type="evidence" value="ECO:0007669"/>
    <property type="project" value="TreeGrafter"/>
</dbReference>
<gene>
    <name evidence="7" type="ORF">BSL82_15445</name>
</gene>
<dbReference type="GO" id="GO:0047804">
    <property type="term" value="F:cysteine-S-conjugate beta-lyase activity"/>
    <property type="evidence" value="ECO:0007669"/>
    <property type="project" value="InterPro"/>
</dbReference>
<keyword evidence="4" id="KW-0456">Lyase</keyword>
<dbReference type="EMBL" id="CP018221">
    <property type="protein sequence ID" value="API60505.1"/>
    <property type="molecule type" value="Genomic_DNA"/>
</dbReference>
<dbReference type="RefSeq" id="WP_072598172.1">
    <property type="nucleotide sequence ID" value="NZ_CP018221.1"/>
</dbReference>
<evidence type="ECO:0000256" key="4">
    <source>
        <dbReference type="ARBA" id="ARBA00023239"/>
    </source>
</evidence>
<dbReference type="GO" id="GO:0019346">
    <property type="term" value="P:transsulfuration"/>
    <property type="evidence" value="ECO:0007669"/>
    <property type="project" value="InterPro"/>
</dbReference>
<evidence type="ECO:0000256" key="5">
    <source>
        <dbReference type="ARBA" id="ARBA00047517"/>
    </source>
</evidence>
<evidence type="ECO:0000313" key="8">
    <source>
        <dbReference type="Proteomes" id="UP000182063"/>
    </source>
</evidence>
<evidence type="ECO:0000256" key="2">
    <source>
        <dbReference type="ARBA" id="ARBA00009077"/>
    </source>
</evidence>
<comment type="cofactor">
    <cofactor evidence="1 6">
        <name>pyridoxal 5'-phosphate</name>
        <dbReference type="ChEBI" id="CHEBI:597326"/>
    </cofactor>
</comment>
<sequence length="299" mass="33181">MRHDDHFDDATQVIVSTRSRQEPLTALPPVYHASTIFFENIDLYEEAVKSVVSGEPDRYAYGTAGTPTTAQLAQVISEVEGRGHDCRTALVPSGKHAIIAVFLSFLSSGDHVLISDSVYGPARIFAEEELTRFGIEVEFFDPLIDADSLSERFRSSTRMIYLESPGTMTFDVIDVPAISAIARQNNILVAADNAWGSPFFGKPFDWGVDISILPLTKFWNGHSDLVMGAIVVRTQHWDPLWRYIQRTSPSVTSQDAYLVLRGVRTAAVRLKQHEATGMLLAHWLESQEEVANVLPCLSA</sequence>
<dbReference type="PANTHER" id="PTHR43500:SF1">
    <property type="entry name" value="CYSTATHIONINE BETA-LYASE-RELATED"/>
    <property type="match status" value="1"/>
</dbReference>